<name>A0AAE1AF02_9GAST</name>
<dbReference type="AlphaFoldDB" id="A0AAE1AF02"/>
<evidence type="ECO:0000313" key="2">
    <source>
        <dbReference type="EMBL" id="KAK3786695.1"/>
    </source>
</evidence>
<evidence type="ECO:0000313" key="3">
    <source>
        <dbReference type="Proteomes" id="UP001283361"/>
    </source>
</evidence>
<feature type="compositionally biased region" description="Polar residues" evidence="1">
    <location>
        <begin position="54"/>
        <end position="70"/>
    </location>
</feature>
<comment type="caution">
    <text evidence="2">The sequence shown here is derived from an EMBL/GenBank/DDBJ whole genome shotgun (WGS) entry which is preliminary data.</text>
</comment>
<gene>
    <name evidence="2" type="ORF">RRG08_006456</name>
</gene>
<sequence length="79" mass="8882">MCRPESCEARLVLTLSQTTQWVMCRPESCEARLILTLSQTTQWVISRRRGQPLPSGSSRRPRTGQESGNTREAGLAAHR</sequence>
<feature type="region of interest" description="Disordered" evidence="1">
    <location>
        <begin position="46"/>
        <end position="79"/>
    </location>
</feature>
<reference evidence="2" key="1">
    <citation type="journal article" date="2023" name="G3 (Bethesda)">
        <title>A reference genome for the long-term kleptoplast-retaining sea slug Elysia crispata morphotype clarki.</title>
        <authorList>
            <person name="Eastman K.E."/>
            <person name="Pendleton A.L."/>
            <person name="Shaikh M.A."/>
            <person name="Suttiyut T."/>
            <person name="Ogas R."/>
            <person name="Tomko P."/>
            <person name="Gavelis G."/>
            <person name="Widhalm J.R."/>
            <person name="Wisecaver J.H."/>
        </authorList>
    </citation>
    <scope>NUCLEOTIDE SEQUENCE</scope>
    <source>
        <strain evidence="2">ECLA1</strain>
    </source>
</reference>
<organism evidence="2 3">
    <name type="scientific">Elysia crispata</name>
    <name type="common">lettuce slug</name>
    <dbReference type="NCBI Taxonomy" id="231223"/>
    <lineage>
        <taxon>Eukaryota</taxon>
        <taxon>Metazoa</taxon>
        <taxon>Spiralia</taxon>
        <taxon>Lophotrochozoa</taxon>
        <taxon>Mollusca</taxon>
        <taxon>Gastropoda</taxon>
        <taxon>Heterobranchia</taxon>
        <taxon>Euthyneura</taxon>
        <taxon>Panpulmonata</taxon>
        <taxon>Sacoglossa</taxon>
        <taxon>Placobranchoidea</taxon>
        <taxon>Plakobranchidae</taxon>
        <taxon>Elysia</taxon>
    </lineage>
</organism>
<evidence type="ECO:0000256" key="1">
    <source>
        <dbReference type="SAM" id="MobiDB-lite"/>
    </source>
</evidence>
<protein>
    <submittedName>
        <fullName evidence="2">Uncharacterized protein</fullName>
    </submittedName>
</protein>
<accession>A0AAE1AF02</accession>
<dbReference type="EMBL" id="JAWDGP010001947">
    <property type="protein sequence ID" value="KAK3786695.1"/>
    <property type="molecule type" value="Genomic_DNA"/>
</dbReference>
<keyword evidence="3" id="KW-1185">Reference proteome</keyword>
<dbReference type="Proteomes" id="UP001283361">
    <property type="component" value="Unassembled WGS sequence"/>
</dbReference>
<proteinExistence type="predicted"/>